<dbReference type="InterPro" id="IPR000994">
    <property type="entry name" value="Pept_M24"/>
</dbReference>
<proteinExistence type="predicted"/>
<dbReference type="InterPro" id="IPR029149">
    <property type="entry name" value="Creatin/AminoP/Spt16_N"/>
</dbReference>
<feature type="domain" description="Peptidase M24" evidence="1">
    <location>
        <begin position="162"/>
        <end position="370"/>
    </location>
</feature>
<dbReference type="PANTHER" id="PTHR46112:SF3">
    <property type="entry name" value="AMINOPEPTIDASE YPDF"/>
    <property type="match status" value="1"/>
</dbReference>
<dbReference type="Pfam" id="PF00557">
    <property type="entry name" value="Peptidase_M24"/>
    <property type="match status" value="1"/>
</dbReference>
<evidence type="ECO:0000313" key="3">
    <source>
        <dbReference type="Proteomes" id="UP000630097"/>
    </source>
</evidence>
<dbReference type="Gene3D" id="3.90.230.10">
    <property type="entry name" value="Creatinase/methionine aminopeptidase superfamily"/>
    <property type="match status" value="1"/>
</dbReference>
<dbReference type="PANTHER" id="PTHR46112">
    <property type="entry name" value="AMINOPEPTIDASE"/>
    <property type="match status" value="1"/>
</dbReference>
<evidence type="ECO:0000313" key="2">
    <source>
        <dbReference type="EMBL" id="GIG77912.1"/>
    </source>
</evidence>
<dbReference type="InterPro" id="IPR050659">
    <property type="entry name" value="Peptidase_M24B"/>
</dbReference>
<dbReference type="AlphaFoldDB" id="A0A8J3PQA1"/>
<protein>
    <recommendedName>
        <fullName evidence="1">Peptidase M24 domain-containing protein</fullName>
    </recommendedName>
</protein>
<gene>
    <name evidence="2" type="ORF">Pka01_10390</name>
</gene>
<dbReference type="SUPFAM" id="SSF55920">
    <property type="entry name" value="Creatinase/aminopeptidase"/>
    <property type="match status" value="1"/>
</dbReference>
<sequence length="389" mass="40733">MSTRPSLLLPGVGTPPPDFTDAEMARRRAAVDELAARHELDAVIAYGANKFGNAVPWLTGWPVTREAVAVLRPGAPPALLVSFPNHVPNARRLAKGCEVAAIVERTPDAVLTTLGAVRRVGTIGPVPVSLRAALDGAAAVVELDGEYGRLRARKSDEELAWLRHAAALTDQSAASLVSAAVPGATELDLVAAVESAYASAGGANHIHYVAATSMEAPDRCAPGQWPTSRRLESGSVVVFELSTTWGPDYPGQLLRTVTVDTEPTPLYRELHDVADAALAAMSALLCPGALPVDLRAAADLVLDAGFTTVDDLVHGLGGGYLPPVLSHRSEPSGRDLLPLEEGMTVVVQPNVCTPDLSAGVQTGEMFEITADGARSLHHFPTGLIRADAF</sequence>
<dbReference type="InterPro" id="IPR036005">
    <property type="entry name" value="Creatinase/aminopeptidase-like"/>
</dbReference>
<evidence type="ECO:0000259" key="1">
    <source>
        <dbReference type="Pfam" id="PF00557"/>
    </source>
</evidence>
<name>A0A8J3PQA1_9ACTN</name>
<organism evidence="2 3">
    <name type="scientific">Planotetraspora kaengkrachanensis</name>
    <dbReference type="NCBI Taxonomy" id="575193"/>
    <lineage>
        <taxon>Bacteria</taxon>
        <taxon>Bacillati</taxon>
        <taxon>Actinomycetota</taxon>
        <taxon>Actinomycetes</taxon>
        <taxon>Streptosporangiales</taxon>
        <taxon>Streptosporangiaceae</taxon>
        <taxon>Planotetraspora</taxon>
    </lineage>
</organism>
<dbReference type="EMBL" id="BONV01000003">
    <property type="protein sequence ID" value="GIG77912.1"/>
    <property type="molecule type" value="Genomic_DNA"/>
</dbReference>
<dbReference type="CDD" id="cd01066">
    <property type="entry name" value="APP_MetAP"/>
    <property type="match status" value="1"/>
</dbReference>
<dbReference type="RefSeq" id="WP_203881424.1">
    <property type="nucleotide sequence ID" value="NZ_BAABHH010000003.1"/>
</dbReference>
<accession>A0A8J3PQA1</accession>
<dbReference type="Proteomes" id="UP000630097">
    <property type="component" value="Unassembled WGS sequence"/>
</dbReference>
<keyword evidence="3" id="KW-1185">Reference proteome</keyword>
<comment type="caution">
    <text evidence="2">The sequence shown here is derived from an EMBL/GenBank/DDBJ whole genome shotgun (WGS) entry which is preliminary data.</text>
</comment>
<dbReference type="SUPFAM" id="SSF53092">
    <property type="entry name" value="Creatinase/prolidase N-terminal domain"/>
    <property type="match status" value="1"/>
</dbReference>
<reference evidence="2 3" key="1">
    <citation type="submission" date="2021-01" db="EMBL/GenBank/DDBJ databases">
        <title>Whole genome shotgun sequence of Planotetraspora kaengkrachanensis NBRC 104272.</title>
        <authorList>
            <person name="Komaki H."/>
            <person name="Tamura T."/>
        </authorList>
    </citation>
    <scope>NUCLEOTIDE SEQUENCE [LARGE SCALE GENOMIC DNA]</scope>
    <source>
        <strain evidence="2 3">NBRC 104272</strain>
    </source>
</reference>